<keyword evidence="5" id="KW-0788">Thiol protease</keyword>
<dbReference type="Pfam" id="PF01470">
    <property type="entry name" value="Peptidase_C15"/>
    <property type="match status" value="1"/>
</dbReference>
<sequence length="407" mass="44648">MGITLEGLMDPEEVTGGLLRSHSLAWSALIDCSISSTFFWYISIVSIHPSDSPRAYSCTSSTETTGGPSCSQPFSSPLMSLHASVCSLHRDRAVCNSRHSFSLSISAWDFSKEICPTFLLRSFISALYLCSHSAVPLPRFSLWVICVCFGGLKCDVICDRCPLTSAGGGRVLNASQSQKRPKLYGTPRAVAMADVTLHSRALGHAMSDREIVVVTGFGPFRQFLVNPSWITAQGLKLAGMGQRIDVYIKELPVSYSSTQRIIAELWQTLKPKFAVHLGIARGSSLVILEQTGKNSGYTTRDVCSCCPTDHCCIVGGPEKLDSVVNMRAISKHFKQAGMDVIHSRDAGRYLCDFAYYCSLYHGERRAAFIHIPSSGSLSSAERLVPLLQEIIVMMLDQLEEAKYHLET</sequence>
<organism evidence="6 7">
    <name type="scientific">Gambusia affinis</name>
    <name type="common">Western mosquitofish</name>
    <name type="synonym">Heterandria affinis</name>
    <dbReference type="NCBI Taxonomy" id="33528"/>
    <lineage>
        <taxon>Eukaryota</taxon>
        <taxon>Metazoa</taxon>
        <taxon>Chordata</taxon>
        <taxon>Craniata</taxon>
        <taxon>Vertebrata</taxon>
        <taxon>Euteleostomi</taxon>
        <taxon>Actinopterygii</taxon>
        <taxon>Neopterygii</taxon>
        <taxon>Teleostei</taxon>
        <taxon>Neoteleostei</taxon>
        <taxon>Acanthomorphata</taxon>
        <taxon>Ovalentaria</taxon>
        <taxon>Atherinomorphae</taxon>
        <taxon>Cyprinodontiformes</taxon>
        <taxon>Poeciliidae</taxon>
        <taxon>Poeciliinae</taxon>
        <taxon>Gambusia</taxon>
    </lineage>
</organism>
<dbReference type="Gene3D" id="3.40.630.20">
    <property type="entry name" value="Peptidase C15, pyroglutamyl peptidase I-like"/>
    <property type="match status" value="1"/>
</dbReference>
<dbReference type="CDD" id="cd00501">
    <property type="entry name" value="Peptidase_C15"/>
    <property type="match status" value="1"/>
</dbReference>
<dbReference type="AlphaFoldDB" id="A0A315URP7"/>
<evidence type="ECO:0008006" key="8">
    <source>
        <dbReference type="Google" id="ProtNLM"/>
    </source>
</evidence>
<evidence type="ECO:0000256" key="1">
    <source>
        <dbReference type="ARBA" id="ARBA00006641"/>
    </source>
</evidence>
<dbReference type="GO" id="GO:0006508">
    <property type="term" value="P:proteolysis"/>
    <property type="evidence" value="ECO:0007669"/>
    <property type="project" value="UniProtKB-KW"/>
</dbReference>
<evidence type="ECO:0000313" key="7">
    <source>
        <dbReference type="Proteomes" id="UP000250572"/>
    </source>
</evidence>
<name>A0A315URP7_GAMAF</name>
<dbReference type="EMBL" id="NHOQ01002850">
    <property type="protein sequence ID" value="PWA14182.1"/>
    <property type="molecule type" value="Genomic_DNA"/>
</dbReference>
<dbReference type="InterPro" id="IPR036440">
    <property type="entry name" value="Peptidase_C15-like_sf"/>
</dbReference>
<comment type="caution">
    <text evidence="6">The sequence shown here is derived from an EMBL/GenBank/DDBJ whole genome shotgun (WGS) entry which is preliminary data.</text>
</comment>
<evidence type="ECO:0000256" key="4">
    <source>
        <dbReference type="ARBA" id="ARBA00022801"/>
    </source>
</evidence>
<reference evidence="6 7" key="1">
    <citation type="journal article" date="2018" name="G3 (Bethesda)">
        <title>A High-Quality Reference Genome for the Invasive Mosquitofish Gambusia affinis Using a Chicago Library.</title>
        <authorList>
            <person name="Hoffberg S.L."/>
            <person name="Troendle N.J."/>
            <person name="Glenn T.C."/>
            <person name="Mahmud O."/>
            <person name="Louha S."/>
            <person name="Chalopin D."/>
            <person name="Bennetzen J.L."/>
            <person name="Mauricio R."/>
        </authorList>
    </citation>
    <scope>NUCLEOTIDE SEQUENCE [LARGE SCALE GENOMIC DNA]</scope>
    <source>
        <strain evidence="6">NE01/NJP1002.9</strain>
        <tissue evidence="6">Muscle</tissue>
    </source>
</reference>
<evidence type="ECO:0000256" key="3">
    <source>
        <dbReference type="ARBA" id="ARBA00022670"/>
    </source>
</evidence>
<comment type="similarity">
    <text evidence="1">Belongs to the peptidase C15 family.</text>
</comment>
<evidence type="ECO:0000256" key="2">
    <source>
        <dbReference type="ARBA" id="ARBA00022490"/>
    </source>
</evidence>
<dbReference type="PANTHER" id="PTHR23402">
    <property type="entry name" value="PROTEASE FAMILY C15 PYROGLUTAMYL-PEPTIDASE I-RELATED"/>
    <property type="match status" value="1"/>
</dbReference>
<dbReference type="SUPFAM" id="SSF53182">
    <property type="entry name" value="Pyrrolidone carboxyl peptidase (pyroglutamate aminopeptidase)"/>
    <property type="match status" value="1"/>
</dbReference>
<dbReference type="GO" id="GO:0005829">
    <property type="term" value="C:cytosol"/>
    <property type="evidence" value="ECO:0007669"/>
    <property type="project" value="InterPro"/>
</dbReference>
<dbReference type="GO" id="GO:0016920">
    <property type="term" value="F:pyroglutamyl-peptidase activity"/>
    <property type="evidence" value="ECO:0007669"/>
    <property type="project" value="InterPro"/>
</dbReference>
<evidence type="ECO:0000313" key="6">
    <source>
        <dbReference type="EMBL" id="PWA14182.1"/>
    </source>
</evidence>
<evidence type="ECO:0000256" key="5">
    <source>
        <dbReference type="ARBA" id="ARBA00022807"/>
    </source>
</evidence>
<dbReference type="PANTHER" id="PTHR23402:SF1">
    <property type="entry name" value="PYROGLUTAMYL-PEPTIDASE I"/>
    <property type="match status" value="1"/>
</dbReference>
<keyword evidence="4" id="KW-0378">Hydrolase</keyword>
<keyword evidence="3" id="KW-0645">Protease</keyword>
<dbReference type="InterPro" id="IPR016125">
    <property type="entry name" value="Peptidase_C15-like"/>
</dbReference>
<protein>
    <recommendedName>
        <fullName evidence="8">Pyroglutamyl-peptidase I like</fullName>
    </recommendedName>
</protein>
<dbReference type="Proteomes" id="UP000250572">
    <property type="component" value="Unassembled WGS sequence"/>
</dbReference>
<dbReference type="PRINTS" id="PR00706">
    <property type="entry name" value="PYROGLUPTASE"/>
</dbReference>
<dbReference type="InterPro" id="IPR000816">
    <property type="entry name" value="Peptidase_C15"/>
</dbReference>
<gene>
    <name evidence="6" type="ORF">CCH79_00012248</name>
</gene>
<dbReference type="STRING" id="33528.ENSGAFP00000003406"/>
<proteinExistence type="inferred from homology"/>
<accession>A0A315URP7</accession>
<keyword evidence="7" id="KW-1185">Reference proteome</keyword>
<keyword evidence="2" id="KW-0963">Cytoplasm</keyword>